<keyword evidence="2" id="KW-1185">Reference proteome</keyword>
<organism evidence="1 2">
    <name type="scientific">Potamilus streckersoni</name>
    <dbReference type="NCBI Taxonomy" id="2493646"/>
    <lineage>
        <taxon>Eukaryota</taxon>
        <taxon>Metazoa</taxon>
        <taxon>Spiralia</taxon>
        <taxon>Lophotrochozoa</taxon>
        <taxon>Mollusca</taxon>
        <taxon>Bivalvia</taxon>
        <taxon>Autobranchia</taxon>
        <taxon>Heteroconchia</taxon>
        <taxon>Palaeoheterodonta</taxon>
        <taxon>Unionida</taxon>
        <taxon>Unionoidea</taxon>
        <taxon>Unionidae</taxon>
        <taxon>Ambleminae</taxon>
        <taxon>Lampsilini</taxon>
        <taxon>Potamilus</taxon>
    </lineage>
</organism>
<gene>
    <name evidence="1" type="ORF">CHS0354_032636</name>
</gene>
<dbReference type="AlphaFoldDB" id="A0AAE0SF58"/>
<dbReference type="Proteomes" id="UP001195483">
    <property type="component" value="Unassembled WGS sequence"/>
</dbReference>
<reference evidence="1" key="1">
    <citation type="journal article" date="2021" name="Genome Biol. Evol.">
        <title>A High-Quality Reference Genome for a Parasitic Bivalve with Doubly Uniparental Inheritance (Bivalvia: Unionida).</title>
        <authorList>
            <person name="Smith C.H."/>
        </authorList>
    </citation>
    <scope>NUCLEOTIDE SEQUENCE</scope>
    <source>
        <strain evidence="1">CHS0354</strain>
    </source>
</reference>
<evidence type="ECO:0000313" key="2">
    <source>
        <dbReference type="Proteomes" id="UP001195483"/>
    </source>
</evidence>
<name>A0AAE0SF58_9BIVA</name>
<protein>
    <submittedName>
        <fullName evidence="1">Uncharacterized protein</fullName>
    </submittedName>
</protein>
<comment type="caution">
    <text evidence="1">The sequence shown here is derived from an EMBL/GenBank/DDBJ whole genome shotgun (WGS) entry which is preliminary data.</text>
</comment>
<sequence>MEYNSDNKHIINLVSLAFDNTTAEPGDSINLQVTTDPVPPSVGAGPYGRGDFDSICSLVMGDSTDDIFQVPFLSFN</sequence>
<evidence type="ECO:0000313" key="1">
    <source>
        <dbReference type="EMBL" id="KAK3590917.1"/>
    </source>
</evidence>
<reference evidence="1" key="2">
    <citation type="journal article" date="2021" name="Genome Biol. Evol.">
        <title>Developing a high-quality reference genome for a parasitic bivalve with doubly uniparental inheritance (Bivalvia: Unionida).</title>
        <authorList>
            <person name="Smith C.H."/>
        </authorList>
    </citation>
    <scope>NUCLEOTIDE SEQUENCE</scope>
    <source>
        <strain evidence="1">CHS0354</strain>
        <tissue evidence="1">Mantle</tissue>
    </source>
</reference>
<accession>A0AAE0SF58</accession>
<proteinExistence type="predicted"/>
<dbReference type="EMBL" id="JAEAOA010001920">
    <property type="protein sequence ID" value="KAK3590917.1"/>
    <property type="molecule type" value="Genomic_DNA"/>
</dbReference>
<reference evidence="1" key="3">
    <citation type="submission" date="2023-05" db="EMBL/GenBank/DDBJ databases">
        <authorList>
            <person name="Smith C.H."/>
        </authorList>
    </citation>
    <scope>NUCLEOTIDE SEQUENCE</scope>
    <source>
        <strain evidence="1">CHS0354</strain>
        <tissue evidence="1">Mantle</tissue>
    </source>
</reference>